<evidence type="ECO:0000313" key="4">
    <source>
        <dbReference type="Proteomes" id="UP000317839"/>
    </source>
</evidence>
<accession>A0A545TBY0</accession>
<reference evidence="3 4" key="1">
    <citation type="submission" date="2019-06" db="EMBL/GenBank/DDBJ databases">
        <title>Draft genome of Aliikangiella marina GYP-15.</title>
        <authorList>
            <person name="Wang G."/>
        </authorList>
    </citation>
    <scope>NUCLEOTIDE SEQUENCE [LARGE SCALE GENOMIC DNA]</scope>
    <source>
        <strain evidence="3 4">GYP-15</strain>
    </source>
</reference>
<dbReference type="PANTHER" id="PTHR42678">
    <property type="entry name" value="AMIDASE"/>
    <property type="match status" value="1"/>
</dbReference>
<dbReference type="RefSeq" id="WP_142941328.1">
    <property type="nucleotide sequence ID" value="NZ_VIKR01000002.1"/>
</dbReference>
<dbReference type="NCBIfam" id="NF006006">
    <property type="entry name" value="PRK08137.1"/>
    <property type="match status" value="1"/>
</dbReference>
<sequence>MGPHSLISFTSLKTLSLSALLSLNLVISGCEQSTAIPENSETPKQNEDFSALIEITENSTIPQLQQLMRDGQLSAEQLTAFYLAQIAQKNELLNAVITTNPEALEIAKQLDALATTGKFKGPLHGIPILVKDNIETQTMATTAGSLILKDNYTNRDAMVIQKLKAAGAIILGKTNLSEWANIRSERSSSGWSAMGGQTKNPHDVTRSPCGSSSGSGSAVAANLSVATIGTETNGSITCPSSANGIVGLKPTVGSVSRTGIVPISHTQDTAGPMSKSVTDAAIILQAIQGKDDADNATQILADGLLNIRLPDESFQLKGKRIGVLFSRAMNHEGVAAAFDRIKQSLKSQGAILVEDLTTTPYQGFYGDTYQVLLYEFKHDLNQYLSRLPNDKNQLTLEKIIAFNEQNKQQEMKYFQQEVFIKSQAKGPLTEPEYIDALAKIRKATREDGLDKLMTDNNLDIIISATLGPAWKIDLINGDNFGGSFSTYPAVSGYPHLTLPMGKVHGLPVGLSLTAGPLSEQKLLDFGYAIEKINL</sequence>
<dbReference type="InterPro" id="IPR023631">
    <property type="entry name" value="Amidase_dom"/>
</dbReference>
<evidence type="ECO:0000256" key="1">
    <source>
        <dbReference type="SAM" id="MobiDB-lite"/>
    </source>
</evidence>
<feature type="region of interest" description="Disordered" evidence="1">
    <location>
        <begin position="188"/>
        <end position="213"/>
    </location>
</feature>
<dbReference type="EMBL" id="VIKR01000002">
    <property type="protein sequence ID" value="TQV74714.1"/>
    <property type="molecule type" value="Genomic_DNA"/>
</dbReference>
<protein>
    <submittedName>
        <fullName evidence="3">Amidase</fullName>
        <ecNumber evidence="3">3.5.1.4</ecNumber>
    </submittedName>
</protein>
<dbReference type="OrthoDB" id="8872210at2"/>
<dbReference type="Proteomes" id="UP000317839">
    <property type="component" value="Unassembled WGS sequence"/>
</dbReference>
<dbReference type="Gene3D" id="3.90.1300.10">
    <property type="entry name" value="Amidase signature (AS) domain"/>
    <property type="match status" value="1"/>
</dbReference>
<dbReference type="EC" id="3.5.1.4" evidence="3"/>
<proteinExistence type="predicted"/>
<feature type="domain" description="Amidase" evidence="2">
    <location>
        <begin position="78"/>
        <end position="523"/>
    </location>
</feature>
<comment type="caution">
    <text evidence="3">The sequence shown here is derived from an EMBL/GenBank/DDBJ whole genome shotgun (WGS) entry which is preliminary data.</text>
</comment>
<dbReference type="PANTHER" id="PTHR42678:SF34">
    <property type="entry name" value="OS04G0183300 PROTEIN"/>
    <property type="match status" value="1"/>
</dbReference>
<dbReference type="AlphaFoldDB" id="A0A545TBY0"/>
<gene>
    <name evidence="3" type="ORF">FLL45_07060</name>
</gene>
<dbReference type="Pfam" id="PF01425">
    <property type="entry name" value="Amidase"/>
    <property type="match status" value="1"/>
</dbReference>
<dbReference type="GO" id="GO:0004040">
    <property type="term" value="F:amidase activity"/>
    <property type="evidence" value="ECO:0007669"/>
    <property type="project" value="UniProtKB-EC"/>
</dbReference>
<keyword evidence="3" id="KW-0378">Hydrolase</keyword>
<name>A0A545TBY0_9GAMM</name>
<dbReference type="InterPro" id="IPR036928">
    <property type="entry name" value="AS_sf"/>
</dbReference>
<evidence type="ECO:0000259" key="2">
    <source>
        <dbReference type="Pfam" id="PF01425"/>
    </source>
</evidence>
<dbReference type="SUPFAM" id="SSF75304">
    <property type="entry name" value="Amidase signature (AS) enzymes"/>
    <property type="match status" value="1"/>
</dbReference>
<organism evidence="3 4">
    <name type="scientific">Aliikangiella marina</name>
    <dbReference type="NCBI Taxonomy" id="1712262"/>
    <lineage>
        <taxon>Bacteria</taxon>
        <taxon>Pseudomonadati</taxon>
        <taxon>Pseudomonadota</taxon>
        <taxon>Gammaproteobacteria</taxon>
        <taxon>Oceanospirillales</taxon>
        <taxon>Pleioneaceae</taxon>
        <taxon>Aliikangiella</taxon>
    </lineage>
</organism>
<feature type="compositionally biased region" description="Polar residues" evidence="1">
    <location>
        <begin position="188"/>
        <end position="199"/>
    </location>
</feature>
<keyword evidence="4" id="KW-1185">Reference proteome</keyword>
<evidence type="ECO:0000313" key="3">
    <source>
        <dbReference type="EMBL" id="TQV74714.1"/>
    </source>
</evidence>